<dbReference type="Gene3D" id="3.40.630.30">
    <property type="match status" value="1"/>
</dbReference>
<dbReference type="PROSITE" id="PS51186">
    <property type="entry name" value="GNAT"/>
    <property type="match status" value="1"/>
</dbReference>
<dbReference type="SUPFAM" id="SSF55729">
    <property type="entry name" value="Acyl-CoA N-acyltransferases (Nat)"/>
    <property type="match status" value="1"/>
</dbReference>
<protein>
    <submittedName>
        <fullName evidence="2">GNAT family N-acetyltransferase</fullName>
        <ecNumber evidence="2">2.3.1.-</ecNumber>
    </submittedName>
</protein>
<evidence type="ECO:0000313" key="3">
    <source>
        <dbReference type="Proteomes" id="UP001597541"/>
    </source>
</evidence>
<dbReference type="Pfam" id="PF00583">
    <property type="entry name" value="Acetyltransf_1"/>
    <property type="match status" value="1"/>
</dbReference>
<dbReference type="RefSeq" id="WP_377606445.1">
    <property type="nucleotide sequence ID" value="NZ_JBHUME010000015.1"/>
</dbReference>
<dbReference type="InterPro" id="IPR016181">
    <property type="entry name" value="Acyl_CoA_acyltransferase"/>
</dbReference>
<dbReference type="EMBL" id="JBHUME010000015">
    <property type="protein sequence ID" value="MFD2614996.1"/>
    <property type="molecule type" value="Genomic_DNA"/>
</dbReference>
<dbReference type="Proteomes" id="UP001597541">
    <property type="component" value="Unassembled WGS sequence"/>
</dbReference>
<sequence>MKHFPDELNGRYQAVQLFLKDDDGRTYGGLIGEICWNWMQIEFVYVAEEQRRMGYGKSLLIEAARIANENKCDFIKLDTLSFQALDFYKKQGFHVFGEIPNAGGYTHYYLKKDI</sequence>
<proteinExistence type="predicted"/>
<keyword evidence="2" id="KW-0012">Acyltransferase</keyword>
<feature type="domain" description="N-acetyltransferase" evidence="1">
    <location>
        <begin position="1"/>
        <end position="114"/>
    </location>
</feature>
<dbReference type="EC" id="2.3.1.-" evidence="2"/>
<evidence type="ECO:0000259" key="1">
    <source>
        <dbReference type="PROSITE" id="PS51186"/>
    </source>
</evidence>
<evidence type="ECO:0000313" key="2">
    <source>
        <dbReference type="EMBL" id="MFD2614996.1"/>
    </source>
</evidence>
<dbReference type="CDD" id="cd04301">
    <property type="entry name" value="NAT_SF"/>
    <property type="match status" value="1"/>
</dbReference>
<name>A0ABW5PID9_9BACL</name>
<gene>
    <name evidence="2" type="ORF">ACFSUF_21500</name>
</gene>
<dbReference type="GO" id="GO:0016746">
    <property type="term" value="F:acyltransferase activity"/>
    <property type="evidence" value="ECO:0007669"/>
    <property type="project" value="UniProtKB-KW"/>
</dbReference>
<keyword evidence="2" id="KW-0808">Transferase</keyword>
<reference evidence="3" key="1">
    <citation type="journal article" date="2019" name="Int. J. Syst. Evol. Microbiol.">
        <title>The Global Catalogue of Microorganisms (GCM) 10K type strain sequencing project: providing services to taxonomists for standard genome sequencing and annotation.</title>
        <authorList>
            <consortium name="The Broad Institute Genomics Platform"/>
            <consortium name="The Broad Institute Genome Sequencing Center for Infectious Disease"/>
            <person name="Wu L."/>
            <person name="Ma J."/>
        </authorList>
    </citation>
    <scope>NUCLEOTIDE SEQUENCE [LARGE SCALE GENOMIC DNA]</scope>
    <source>
        <strain evidence="3">KCTC 3950</strain>
    </source>
</reference>
<comment type="caution">
    <text evidence="2">The sequence shown here is derived from an EMBL/GenBank/DDBJ whole genome shotgun (WGS) entry which is preliminary data.</text>
</comment>
<dbReference type="InterPro" id="IPR000182">
    <property type="entry name" value="GNAT_dom"/>
</dbReference>
<accession>A0ABW5PID9</accession>
<keyword evidence="3" id="KW-1185">Reference proteome</keyword>
<organism evidence="2 3">
    <name type="scientific">Paenibacillus gansuensis</name>
    <dbReference type="NCBI Taxonomy" id="306542"/>
    <lineage>
        <taxon>Bacteria</taxon>
        <taxon>Bacillati</taxon>
        <taxon>Bacillota</taxon>
        <taxon>Bacilli</taxon>
        <taxon>Bacillales</taxon>
        <taxon>Paenibacillaceae</taxon>
        <taxon>Paenibacillus</taxon>
    </lineage>
</organism>